<dbReference type="RefSeq" id="WP_120241914.1">
    <property type="nucleotide sequence ID" value="NZ_RAPQ01000015.1"/>
</dbReference>
<keyword evidence="1" id="KW-1133">Transmembrane helix</keyword>
<proteinExistence type="predicted"/>
<organism evidence="2 3">
    <name type="scientific">Marinifilum flexuosum</name>
    <dbReference type="NCBI Taxonomy" id="1117708"/>
    <lineage>
        <taxon>Bacteria</taxon>
        <taxon>Pseudomonadati</taxon>
        <taxon>Bacteroidota</taxon>
        <taxon>Bacteroidia</taxon>
        <taxon>Marinilabiliales</taxon>
        <taxon>Marinifilaceae</taxon>
    </lineage>
</organism>
<comment type="caution">
    <text evidence="2">The sequence shown here is derived from an EMBL/GenBank/DDBJ whole genome shotgun (WGS) entry which is preliminary data.</text>
</comment>
<evidence type="ECO:0000313" key="2">
    <source>
        <dbReference type="EMBL" id="RKD94083.1"/>
    </source>
</evidence>
<keyword evidence="1" id="KW-0472">Membrane</keyword>
<dbReference type="AlphaFoldDB" id="A0A419WF53"/>
<reference evidence="2 3" key="1">
    <citation type="submission" date="2018-09" db="EMBL/GenBank/DDBJ databases">
        <title>Genomic Encyclopedia of Archaeal and Bacterial Type Strains, Phase II (KMG-II): from individual species to whole genera.</title>
        <authorList>
            <person name="Goeker M."/>
        </authorList>
    </citation>
    <scope>NUCLEOTIDE SEQUENCE [LARGE SCALE GENOMIC DNA]</scope>
    <source>
        <strain evidence="2 3">DSM 21950</strain>
    </source>
</reference>
<protein>
    <submittedName>
        <fullName evidence="2">Uncharacterized protein</fullName>
    </submittedName>
</protein>
<accession>A0A419WF53</accession>
<dbReference type="OrthoDB" id="1494837at2"/>
<keyword evidence="1" id="KW-0812">Transmembrane</keyword>
<name>A0A419WF53_9BACT</name>
<dbReference type="EMBL" id="RAPQ01000015">
    <property type="protein sequence ID" value="RKD94083.1"/>
    <property type="molecule type" value="Genomic_DNA"/>
</dbReference>
<evidence type="ECO:0000256" key="1">
    <source>
        <dbReference type="SAM" id="Phobius"/>
    </source>
</evidence>
<evidence type="ECO:0000313" key="3">
    <source>
        <dbReference type="Proteomes" id="UP000284531"/>
    </source>
</evidence>
<dbReference type="Proteomes" id="UP000284531">
    <property type="component" value="Unassembled WGS sequence"/>
</dbReference>
<feature type="transmembrane region" description="Helical" evidence="1">
    <location>
        <begin position="12"/>
        <end position="31"/>
    </location>
</feature>
<sequence>MIEFLIKYKELIVIFSGIGTFISALIAVFTLKEVKKQRLSLYQPDILIKSFLVSISKSPLHKENEELIEYKTCDFNDYSNNYNEIEFEVSSKYKIDNLGFGIAKNIKCTWQFDTKKAIKKIEKLLPTNYQFSWHKNLNLYFLNNLENEDFHYSANANIGRQEIDYISPINVQKNNHLHTIPEIVIFTHYLFLLFENNLTDKEGKNFNVFEFCDYKFPNPVLKVEYKDLNGKKYKYEYKFQLSAVDTQVQEKLDLTKEFAYLHFELI</sequence>
<keyword evidence="3" id="KW-1185">Reference proteome</keyword>
<gene>
    <name evidence="2" type="ORF">BXY64_4246</name>
</gene>